<dbReference type="RefSeq" id="WP_144592853.1">
    <property type="nucleotide sequence ID" value="NZ_VJWX01000577.1"/>
</dbReference>
<reference evidence="2 3" key="1">
    <citation type="submission" date="2019-07" db="EMBL/GenBank/DDBJ databases">
        <authorList>
            <person name="Duangmal K."/>
            <person name="Teo W.F.A."/>
        </authorList>
    </citation>
    <scope>NUCLEOTIDE SEQUENCE [LARGE SCALE GENOMIC DNA]</scope>
    <source>
        <strain evidence="2 3">TBRC 6029</strain>
    </source>
</reference>
<sequence length="162" mass="17130">GVSMRGAGGHHIGEVGHMVVRPGGRRCYCGSYGCWETEVGERALCRALGLDEDSPMGTIVAELRTVTAGGDEALARLDEFAEWLALGLGNVVNLLCPQLVVLGDLFTALPPVLVERVERVVRQRSLVSRAVGGTRVVTSSLGSDAKLLGAAELAFETVLADW</sequence>
<dbReference type="PANTHER" id="PTHR18964">
    <property type="entry name" value="ROK (REPRESSOR, ORF, KINASE) FAMILY"/>
    <property type="match status" value="1"/>
</dbReference>
<dbReference type="PANTHER" id="PTHR18964:SF149">
    <property type="entry name" value="BIFUNCTIONAL UDP-N-ACETYLGLUCOSAMINE 2-EPIMERASE_N-ACETYLMANNOSAMINE KINASE"/>
    <property type="match status" value="1"/>
</dbReference>
<dbReference type="EMBL" id="VJWX01000577">
    <property type="protein sequence ID" value="TVT22477.1"/>
    <property type="molecule type" value="Genomic_DNA"/>
</dbReference>
<feature type="non-terminal residue" evidence="2">
    <location>
        <position position="1"/>
    </location>
</feature>
<reference evidence="2 3" key="2">
    <citation type="submission" date="2019-08" db="EMBL/GenBank/DDBJ databases">
        <title>Amycolatopsis acidicola sp. nov., isolated from peat swamp forest soil.</title>
        <authorList>
            <person name="Srisuk N."/>
        </authorList>
    </citation>
    <scope>NUCLEOTIDE SEQUENCE [LARGE SCALE GENOMIC DNA]</scope>
    <source>
        <strain evidence="2 3">TBRC 6029</strain>
    </source>
</reference>
<keyword evidence="3" id="KW-1185">Reference proteome</keyword>
<organism evidence="2 3">
    <name type="scientific">Amycolatopsis rhizosphaerae</name>
    <dbReference type="NCBI Taxonomy" id="2053003"/>
    <lineage>
        <taxon>Bacteria</taxon>
        <taxon>Bacillati</taxon>
        <taxon>Actinomycetota</taxon>
        <taxon>Actinomycetes</taxon>
        <taxon>Pseudonocardiales</taxon>
        <taxon>Pseudonocardiaceae</taxon>
        <taxon>Amycolatopsis</taxon>
    </lineage>
</organism>
<dbReference type="OrthoDB" id="5174513at2"/>
<dbReference type="Proteomes" id="UP000320011">
    <property type="component" value="Unassembled WGS sequence"/>
</dbReference>
<dbReference type="AlphaFoldDB" id="A0A558ADY8"/>
<gene>
    <name evidence="2" type="ORF">FNH05_33450</name>
</gene>
<comment type="similarity">
    <text evidence="1">Belongs to the ROK (NagC/XylR) family.</text>
</comment>
<proteinExistence type="inferred from homology"/>
<evidence type="ECO:0000313" key="3">
    <source>
        <dbReference type="Proteomes" id="UP000320011"/>
    </source>
</evidence>
<dbReference type="InterPro" id="IPR000600">
    <property type="entry name" value="ROK"/>
</dbReference>
<dbReference type="Pfam" id="PF00480">
    <property type="entry name" value="ROK"/>
    <property type="match status" value="1"/>
</dbReference>
<accession>A0A558ADY8</accession>
<name>A0A558ADY8_9PSEU</name>
<comment type="caution">
    <text evidence="2">The sequence shown here is derived from an EMBL/GenBank/DDBJ whole genome shotgun (WGS) entry which is preliminary data.</text>
</comment>
<dbReference type="Gene3D" id="3.30.420.40">
    <property type="match status" value="1"/>
</dbReference>
<dbReference type="InterPro" id="IPR043129">
    <property type="entry name" value="ATPase_NBD"/>
</dbReference>
<evidence type="ECO:0000313" key="2">
    <source>
        <dbReference type="EMBL" id="TVT22477.1"/>
    </source>
</evidence>
<protein>
    <submittedName>
        <fullName evidence="2">ROK family protein</fullName>
    </submittedName>
</protein>
<evidence type="ECO:0000256" key="1">
    <source>
        <dbReference type="ARBA" id="ARBA00006479"/>
    </source>
</evidence>
<dbReference type="SUPFAM" id="SSF53067">
    <property type="entry name" value="Actin-like ATPase domain"/>
    <property type="match status" value="1"/>
</dbReference>